<accession>A0A258DBN7</accession>
<dbReference type="SUPFAM" id="SSF54523">
    <property type="entry name" value="Pili subunits"/>
    <property type="match status" value="1"/>
</dbReference>
<sequence length="324" mass="35276">MRSEHEKGAALLTVMLMVAVISVIAVGVLDDIRFGVRRTLNARIASQAQWYALGAEQLARTRIAQLMDRDSAKTTLEGGWNGRVIAFPIDQGRMEAKVSDATGCFNLNSVVEANQGEPFRRRELGVRQFTTLLSLVGVSGGPELAENLAEWMDSNDVGRADAEDPGYAQLAQPYRTAGGPLAEVSELRAVRGFTPGVYAALRPYVCALPTTDLSPINVNTLSPERALLLTALTEGRIGRETAARVLSGRPAEGWPDAQAFWGQQALVATPPGDVVRDQIKFRTRYFALDSQVVFADMPVFMTALFETPSANKVILAARRWTPDE</sequence>
<dbReference type="PANTHER" id="PTHR38831:SF1">
    <property type="entry name" value="TYPE II SECRETION SYSTEM PROTEIN K-RELATED"/>
    <property type="match status" value="1"/>
</dbReference>
<dbReference type="AlphaFoldDB" id="A0A258DBN7"/>
<dbReference type="Pfam" id="PF03934">
    <property type="entry name" value="T2SSK"/>
    <property type="match status" value="1"/>
</dbReference>
<dbReference type="EMBL" id="NCDQ01000043">
    <property type="protein sequence ID" value="OYX05158.1"/>
    <property type="molecule type" value="Genomic_DNA"/>
</dbReference>
<dbReference type="InterPro" id="IPR045584">
    <property type="entry name" value="Pilin-like"/>
</dbReference>
<dbReference type="Gene3D" id="3.30.1300.30">
    <property type="entry name" value="GSPII I/J protein-like"/>
    <property type="match status" value="1"/>
</dbReference>
<evidence type="ECO:0000256" key="9">
    <source>
        <dbReference type="ARBA" id="ARBA00023136"/>
    </source>
</evidence>
<evidence type="ECO:0000256" key="8">
    <source>
        <dbReference type="ARBA" id="ARBA00022989"/>
    </source>
</evidence>
<comment type="caution">
    <text evidence="14">The sequence shown here is derived from an EMBL/GenBank/DDBJ whole genome shotgun (WGS) entry which is preliminary data.</text>
</comment>
<gene>
    <name evidence="14" type="ORF">B7Z12_04300</name>
</gene>
<keyword evidence="6 11" id="KW-0812">Transmembrane</keyword>
<keyword evidence="9 10" id="KW-0472">Membrane</keyword>
<keyword evidence="4 10" id="KW-1003">Cell membrane</keyword>
<evidence type="ECO:0000256" key="5">
    <source>
        <dbReference type="ARBA" id="ARBA00022519"/>
    </source>
</evidence>
<dbReference type="InterPro" id="IPR038072">
    <property type="entry name" value="GspK_central_sf"/>
</dbReference>
<dbReference type="GO" id="GO:0009306">
    <property type="term" value="P:protein secretion"/>
    <property type="evidence" value="ECO:0007669"/>
    <property type="project" value="InterPro"/>
</dbReference>
<evidence type="ECO:0000256" key="3">
    <source>
        <dbReference type="ARBA" id="ARBA00022448"/>
    </source>
</evidence>
<feature type="transmembrane region" description="Helical" evidence="11">
    <location>
        <begin position="9"/>
        <end position="29"/>
    </location>
</feature>
<name>A0A258DBN7_CAUVI</name>
<dbReference type="PIRSF" id="PIRSF002786">
    <property type="entry name" value="XcpX"/>
    <property type="match status" value="1"/>
</dbReference>
<evidence type="ECO:0000256" key="1">
    <source>
        <dbReference type="ARBA" id="ARBA00004533"/>
    </source>
</evidence>
<dbReference type="NCBIfam" id="NF037980">
    <property type="entry name" value="T2SS_GspK"/>
    <property type="match status" value="1"/>
</dbReference>
<evidence type="ECO:0000259" key="12">
    <source>
        <dbReference type="Pfam" id="PF03934"/>
    </source>
</evidence>
<dbReference type="Pfam" id="PF21687">
    <property type="entry name" value="T2SSK_1st"/>
    <property type="match status" value="1"/>
</dbReference>
<evidence type="ECO:0000313" key="14">
    <source>
        <dbReference type="EMBL" id="OYX05158.1"/>
    </source>
</evidence>
<comment type="similarity">
    <text evidence="2 10">Belongs to the GSP K family.</text>
</comment>
<proteinExistence type="inferred from homology"/>
<evidence type="ECO:0000256" key="2">
    <source>
        <dbReference type="ARBA" id="ARBA00007246"/>
    </source>
</evidence>
<evidence type="ECO:0000256" key="10">
    <source>
        <dbReference type="PIRNR" id="PIRNR002786"/>
    </source>
</evidence>
<dbReference type="InterPro" id="IPR049031">
    <property type="entry name" value="T2SSK_SAM-like_1st"/>
</dbReference>
<protein>
    <recommendedName>
        <fullName evidence="10">Type II secretion system protein K</fullName>
    </recommendedName>
</protein>
<evidence type="ECO:0000259" key="13">
    <source>
        <dbReference type="Pfam" id="PF21687"/>
    </source>
</evidence>
<evidence type="ECO:0000256" key="7">
    <source>
        <dbReference type="ARBA" id="ARBA00022927"/>
    </source>
</evidence>
<dbReference type="GO" id="GO:0005886">
    <property type="term" value="C:plasma membrane"/>
    <property type="evidence" value="ECO:0007669"/>
    <property type="project" value="UniProtKB-SubCell"/>
</dbReference>
<keyword evidence="3 10" id="KW-0813">Transport</keyword>
<organism evidence="14 15">
    <name type="scientific">Caulobacter vibrioides</name>
    <name type="common">Caulobacter crescentus</name>
    <dbReference type="NCBI Taxonomy" id="155892"/>
    <lineage>
        <taxon>Bacteria</taxon>
        <taxon>Pseudomonadati</taxon>
        <taxon>Pseudomonadota</taxon>
        <taxon>Alphaproteobacteria</taxon>
        <taxon>Caulobacterales</taxon>
        <taxon>Caulobacteraceae</taxon>
        <taxon>Caulobacter</taxon>
    </lineage>
</organism>
<evidence type="ECO:0000256" key="6">
    <source>
        <dbReference type="ARBA" id="ARBA00022692"/>
    </source>
</evidence>
<keyword evidence="5 10" id="KW-0997">Cell inner membrane</keyword>
<feature type="domain" description="T2SS protein K second SAM-like" evidence="12">
    <location>
        <begin position="216"/>
        <end position="275"/>
    </location>
</feature>
<dbReference type="InterPro" id="IPR005628">
    <property type="entry name" value="GspK"/>
</dbReference>
<dbReference type="SUPFAM" id="SSF158544">
    <property type="entry name" value="GspK insert domain-like"/>
    <property type="match status" value="2"/>
</dbReference>
<dbReference type="PANTHER" id="PTHR38831">
    <property type="entry name" value="TYPE II SECRETION SYSTEM PROTEIN K"/>
    <property type="match status" value="1"/>
</dbReference>
<dbReference type="Proteomes" id="UP000215616">
    <property type="component" value="Unassembled WGS sequence"/>
</dbReference>
<evidence type="ECO:0000256" key="11">
    <source>
        <dbReference type="SAM" id="Phobius"/>
    </source>
</evidence>
<evidence type="ECO:0000256" key="4">
    <source>
        <dbReference type="ARBA" id="ARBA00022475"/>
    </source>
</evidence>
<feature type="domain" description="T2SS protein K first SAM-like" evidence="13">
    <location>
        <begin position="103"/>
        <end position="210"/>
    </location>
</feature>
<comment type="subcellular location">
    <subcellularLocation>
        <location evidence="1 10">Cell inner membrane</location>
    </subcellularLocation>
</comment>
<reference evidence="14 15" key="1">
    <citation type="submission" date="2017-03" db="EMBL/GenBank/DDBJ databases">
        <title>Lifting the veil on microbial sulfur biogeochemistry in mining wastewaters.</title>
        <authorList>
            <person name="Kantor R.S."/>
            <person name="Colenbrander Nelson T."/>
            <person name="Marshall S."/>
            <person name="Bennett D."/>
            <person name="Apte S."/>
            <person name="Camacho D."/>
            <person name="Thomas B.C."/>
            <person name="Warren L.A."/>
            <person name="Banfield J.F."/>
        </authorList>
    </citation>
    <scope>NUCLEOTIDE SEQUENCE [LARGE SCALE GENOMIC DNA]</scope>
    <source>
        <strain evidence="14">32-67-7</strain>
    </source>
</reference>
<keyword evidence="7" id="KW-0653">Protein transport</keyword>
<dbReference type="Gene3D" id="1.10.40.60">
    <property type="entry name" value="EpsJ-like"/>
    <property type="match status" value="2"/>
</dbReference>
<keyword evidence="8 11" id="KW-1133">Transmembrane helix</keyword>
<evidence type="ECO:0000313" key="15">
    <source>
        <dbReference type="Proteomes" id="UP000215616"/>
    </source>
</evidence>
<dbReference type="InterPro" id="IPR049179">
    <property type="entry name" value="T2SSK_SAM-like_2nd"/>
</dbReference>